<evidence type="ECO:0000313" key="2">
    <source>
        <dbReference type="Proteomes" id="UP000306378"/>
    </source>
</evidence>
<dbReference type="EMBL" id="VBUT01000011">
    <property type="protein sequence ID" value="TLF74037.1"/>
    <property type="molecule type" value="Genomic_DNA"/>
</dbReference>
<gene>
    <name evidence="1" type="ORF">FEK34_25280</name>
</gene>
<comment type="caution">
    <text evidence="1">The sequence shown here is derived from an EMBL/GenBank/DDBJ whole genome shotgun (WGS) entry which is preliminary data.</text>
</comment>
<name>A0A5R8NHH6_9NOCA</name>
<organism evidence="1 2">
    <name type="scientific">Nocardia cyriacigeorgica</name>
    <dbReference type="NCBI Taxonomy" id="135487"/>
    <lineage>
        <taxon>Bacteria</taxon>
        <taxon>Bacillati</taxon>
        <taxon>Actinomycetota</taxon>
        <taxon>Actinomycetes</taxon>
        <taxon>Mycobacteriales</taxon>
        <taxon>Nocardiaceae</taxon>
        <taxon>Nocardia</taxon>
    </lineage>
</organism>
<accession>A0A5R8NHH6</accession>
<reference evidence="1 2" key="1">
    <citation type="submission" date="2019-05" db="EMBL/GenBank/DDBJ databases">
        <title>Genomes sequences of two Nocardia cyriacigeorgica environmental isolates, type strains Nocardia asteroides ATCC 19247 and Nocardia cyriacigeorgica DSM 44484.</title>
        <authorList>
            <person name="Vautrin F."/>
            <person name="Bergeron E."/>
            <person name="Dubost A."/>
            <person name="Abrouk D."/>
            <person name="Rodriguez Nava V."/>
            <person name="Pujic P."/>
        </authorList>
    </citation>
    <scope>NUCLEOTIDE SEQUENCE [LARGE SCALE GENOMIC DNA]</scope>
    <source>
        <strain evidence="1 2">EML 446</strain>
    </source>
</reference>
<sequence length="170" mass="18702">MTAAVVQPLAKPMAWTPDPMLAAAARAGGVRLLDLEPVDRCWLVASLTVEGLTAEEIAARTGCRLRKIRYVRADPLTTMMTNWLVAQAQADAAAQRADALDRWCTTTIARCEQTSSKTREQLASAVDQIRALRARCREQQHRVAVYQKYLGATRSRRPAAPAPADQLALF</sequence>
<dbReference type="Proteomes" id="UP000306378">
    <property type="component" value="Unassembled WGS sequence"/>
</dbReference>
<dbReference type="AlphaFoldDB" id="A0A5R8NHH6"/>
<protein>
    <submittedName>
        <fullName evidence="1">Uncharacterized protein</fullName>
    </submittedName>
</protein>
<evidence type="ECO:0000313" key="1">
    <source>
        <dbReference type="EMBL" id="TLF74037.1"/>
    </source>
</evidence>
<dbReference type="RefSeq" id="WP_138451695.1">
    <property type="nucleotide sequence ID" value="NZ_JARWOB010000023.1"/>
</dbReference>
<proteinExistence type="predicted"/>